<dbReference type="EC" id="2.1.1.163" evidence="4"/>
<name>A0A0P6XGI8_9CHLR</name>
<keyword evidence="4" id="KW-0474">Menaquinone biosynthesis</keyword>
<dbReference type="STRING" id="869279.SE15_09415"/>
<keyword evidence="3 4" id="KW-0949">S-adenosyl-L-methionine</keyword>
<comment type="function">
    <text evidence="4">Methyltransferase required for the conversion of demethylmenaquinol (DMKH2) to menaquinol (MKH2).</text>
</comment>
<feature type="binding site" evidence="4">
    <location>
        <position position="63"/>
    </location>
    <ligand>
        <name>S-adenosyl-L-methionine</name>
        <dbReference type="ChEBI" id="CHEBI:59789"/>
    </ligand>
</feature>
<dbReference type="Gene3D" id="3.40.50.150">
    <property type="entry name" value="Vaccinia Virus protein VP39"/>
    <property type="match status" value="1"/>
</dbReference>
<accession>A0A0P6XGI8</accession>
<dbReference type="EMBL" id="LGKO01000005">
    <property type="protein sequence ID" value="KPL82382.1"/>
    <property type="molecule type" value="Genomic_DNA"/>
</dbReference>
<evidence type="ECO:0000313" key="5">
    <source>
        <dbReference type="EMBL" id="KPL82382.1"/>
    </source>
</evidence>
<dbReference type="SUPFAM" id="SSF53335">
    <property type="entry name" value="S-adenosyl-L-methionine-dependent methyltransferases"/>
    <property type="match status" value="1"/>
</dbReference>
<dbReference type="Proteomes" id="UP000050544">
    <property type="component" value="Unassembled WGS sequence"/>
</dbReference>
<dbReference type="GO" id="GO:0043770">
    <property type="term" value="F:demethylmenaquinone methyltransferase activity"/>
    <property type="evidence" value="ECO:0007669"/>
    <property type="project" value="UniProtKB-UniRule"/>
</dbReference>
<evidence type="ECO:0000256" key="4">
    <source>
        <dbReference type="HAMAP-Rule" id="MF_01813"/>
    </source>
</evidence>
<dbReference type="PANTHER" id="PTHR43591:SF24">
    <property type="entry name" value="2-METHOXY-6-POLYPRENYL-1,4-BENZOQUINOL METHYLASE, MITOCHONDRIAL"/>
    <property type="match status" value="1"/>
</dbReference>
<comment type="caution">
    <text evidence="4">Lacks conserved residue(s) required for the propagation of feature annotation.</text>
</comment>
<proteinExistence type="inferred from homology"/>
<keyword evidence="6" id="KW-1185">Reference proteome</keyword>
<comment type="caution">
    <text evidence="5">The sequence shown here is derived from an EMBL/GenBank/DDBJ whole genome shotgun (WGS) entry which is preliminary data.</text>
</comment>
<dbReference type="OrthoDB" id="9808140at2"/>
<dbReference type="GO" id="GO:0032259">
    <property type="term" value="P:methylation"/>
    <property type="evidence" value="ECO:0007669"/>
    <property type="project" value="UniProtKB-KW"/>
</dbReference>
<keyword evidence="1 4" id="KW-0489">Methyltransferase</keyword>
<feature type="binding site" evidence="4">
    <location>
        <begin position="107"/>
        <end position="108"/>
    </location>
    <ligand>
        <name>S-adenosyl-L-methionine</name>
        <dbReference type="ChEBI" id="CHEBI:59789"/>
    </ligand>
</feature>
<organism evidence="5 6">
    <name type="scientific">Thermanaerothrix daxensis</name>
    <dbReference type="NCBI Taxonomy" id="869279"/>
    <lineage>
        <taxon>Bacteria</taxon>
        <taxon>Bacillati</taxon>
        <taxon>Chloroflexota</taxon>
        <taxon>Anaerolineae</taxon>
        <taxon>Anaerolineales</taxon>
        <taxon>Anaerolineaceae</taxon>
        <taxon>Thermanaerothrix</taxon>
    </lineage>
</organism>
<evidence type="ECO:0000256" key="1">
    <source>
        <dbReference type="ARBA" id="ARBA00022603"/>
    </source>
</evidence>
<dbReference type="AlphaFoldDB" id="A0A0P6XGI8"/>
<reference evidence="5 6" key="1">
    <citation type="submission" date="2015-07" db="EMBL/GenBank/DDBJ databases">
        <title>Whole genome sequence of Thermanaerothrix daxensis DSM 23592.</title>
        <authorList>
            <person name="Hemp J."/>
            <person name="Ward L.M."/>
            <person name="Pace L.A."/>
            <person name="Fischer W.W."/>
        </authorList>
    </citation>
    <scope>NUCLEOTIDE SEQUENCE [LARGE SCALE GENOMIC DNA]</scope>
    <source>
        <strain evidence="5 6">GNS-1</strain>
    </source>
</reference>
<dbReference type="InterPro" id="IPR029063">
    <property type="entry name" value="SAM-dependent_MTases_sf"/>
</dbReference>
<comment type="pathway">
    <text evidence="4">Quinol/quinone metabolism; menaquinone biosynthesis; menaquinol from 1,4-dihydroxy-2-naphthoate: step 2/2.</text>
</comment>
<comment type="catalytic activity">
    <reaction evidence="4">
        <text>a 2-demethylmenaquinol + S-adenosyl-L-methionine = a menaquinol + S-adenosyl-L-homocysteine + H(+)</text>
        <dbReference type="Rhea" id="RHEA:42640"/>
        <dbReference type="Rhea" id="RHEA-COMP:9539"/>
        <dbReference type="Rhea" id="RHEA-COMP:9563"/>
        <dbReference type="ChEBI" id="CHEBI:15378"/>
        <dbReference type="ChEBI" id="CHEBI:18151"/>
        <dbReference type="ChEBI" id="CHEBI:55437"/>
        <dbReference type="ChEBI" id="CHEBI:57856"/>
        <dbReference type="ChEBI" id="CHEBI:59789"/>
        <dbReference type="EC" id="2.1.1.163"/>
    </reaction>
</comment>
<dbReference type="HAMAP" id="MF_01813">
    <property type="entry name" value="MenG_UbiE_methyltr"/>
    <property type="match status" value="1"/>
</dbReference>
<dbReference type="CDD" id="cd02440">
    <property type="entry name" value="AdoMet_MTases"/>
    <property type="match status" value="1"/>
</dbReference>
<dbReference type="PANTHER" id="PTHR43591">
    <property type="entry name" value="METHYLTRANSFERASE"/>
    <property type="match status" value="1"/>
</dbReference>
<sequence length="234" mass="25825">MTSNTDPAERAARIRHMFGQIAPRYDLTNRLMTGGLDLAWRREAVRGLHLPPGAIVLDLGCGTGDLAREVMRQVPKVRVVAADFTLPMLLLGQRRTFPHPPAWCAADALALPFTTETFDALVCAFLLRNVADLPQTLREMARVLKTGGQIAILETTRPTPHPLRPLRDALMFRMIPWIGGVLTGKREAYEYLAHSSAGFLSAPQLATALEAAGFSDVRFVYKMMGTIAIHWGHT</sequence>
<dbReference type="NCBIfam" id="TIGR01934">
    <property type="entry name" value="MenG_MenH_UbiE"/>
    <property type="match status" value="1"/>
</dbReference>
<evidence type="ECO:0000256" key="2">
    <source>
        <dbReference type="ARBA" id="ARBA00022679"/>
    </source>
</evidence>
<gene>
    <name evidence="4" type="primary">menG</name>
    <name evidence="5" type="ORF">SE15_09415</name>
</gene>
<protein>
    <recommendedName>
        <fullName evidence="4">Demethylmenaquinone methyltransferase</fullName>
        <ecNumber evidence="4">2.1.1.163</ecNumber>
    </recommendedName>
</protein>
<feature type="binding site" evidence="4">
    <location>
        <position position="83"/>
    </location>
    <ligand>
        <name>S-adenosyl-L-methionine</name>
        <dbReference type="ChEBI" id="CHEBI:59789"/>
    </ligand>
</feature>
<comment type="similarity">
    <text evidence="4">Belongs to the class I-like SAM-binding methyltransferase superfamily. MenG/UbiE family.</text>
</comment>
<dbReference type="InterPro" id="IPR004033">
    <property type="entry name" value="UbiE/COQ5_MeTrFase"/>
</dbReference>
<evidence type="ECO:0000313" key="6">
    <source>
        <dbReference type="Proteomes" id="UP000050544"/>
    </source>
</evidence>
<dbReference type="GO" id="GO:0009234">
    <property type="term" value="P:menaquinone biosynthetic process"/>
    <property type="evidence" value="ECO:0007669"/>
    <property type="project" value="UniProtKB-UniRule"/>
</dbReference>
<dbReference type="PROSITE" id="PS51608">
    <property type="entry name" value="SAM_MT_UBIE"/>
    <property type="match status" value="1"/>
</dbReference>
<keyword evidence="2 4" id="KW-0808">Transferase</keyword>
<dbReference type="RefSeq" id="WP_054521863.1">
    <property type="nucleotide sequence ID" value="NZ_LGKO01000005.1"/>
</dbReference>
<dbReference type="Pfam" id="PF01209">
    <property type="entry name" value="Ubie_methyltran"/>
    <property type="match status" value="1"/>
</dbReference>
<dbReference type="UniPathway" id="UPA00079">
    <property type="reaction ID" value="UER00169"/>
</dbReference>
<evidence type="ECO:0000256" key="3">
    <source>
        <dbReference type="ARBA" id="ARBA00022691"/>
    </source>
</evidence>